<reference evidence="2 3" key="1">
    <citation type="submission" date="2017-01" db="EMBL/GenBank/DDBJ databases">
        <authorList>
            <consortium name="Urmite Genomes"/>
        </authorList>
    </citation>
    <scope>NUCLEOTIDE SEQUENCE [LARGE SCALE GENOMIC DNA]</scope>
    <source>
        <strain evidence="2 3">AB215</strain>
    </source>
</reference>
<evidence type="ECO:0000313" key="3">
    <source>
        <dbReference type="Proteomes" id="UP000240424"/>
    </source>
</evidence>
<proteinExistence type="predicted"/>
<keyword evidence="1" id="KW-1133">Transmembrane helix</keyword>
<dbReference type="Proteomes" id="UP000240424">
    <property type="component" value="Unassembled WGS sequence"/>
</dbReference>
<evidence type="ECO:0000256" key="1">
    <source>
        <dbReference type="SAM" id="Phobius"/>
    </source>
</evidence>
<organism evidence="2 3">
    <name type="scientific">Mycobacterium numidiamassiliense</name>
    <dbReference type="NCBI Taxonomy" id="1841861"/>
    <lineage>
        <taxon>Bacteria</taxon>
        <taxon>Bacillati</taxon>
        <taxon>Actinomycetota</taxon>
        <taxon>Actinomycetes</taxon>
        <taxon>Mycobacteriales</taxon>
        <taxon>Mycobacteriaceae</taxon>
        <taxon>Mycobacterium</taxon>
    </lineage>
</organism>
<accession>A0A2U3P4C7</accession>
<feature type="transmembrane region" description="Helical" evidence="1">
    <location>
        <begin position="99"/>
        <end position="119"/>
    </location>
</feature>
<protein>
    <recommendedName>
        <fullName evidence="4">DUF4345 domain-containing protein</fullName>
    </recommendedName>
</protein>
<feature type="transmembrane region" description="Helical" evidence="1">
    <location>
        <begin position="65"/>
        <end position="87"/>
    </location>
</feature>
<evidence type="ECO:0008006" key="4">
    <source>
        <dbReference type="Google" id="ProtNLM"/>
    </source>
</evidence>
<dbReference type="EMBL" id="FUEZ01000003">
    <property type="protein sequence ID" value="SPM38589.1"/>
    <property type="molecule type" value="Genomic_DNA"/>
</dbReference>
<dbReference type="STRING" id="1841861.GCA_900157365_04969"/>
<sequence length="154" mass="16429">MTLTNILVRAGFAVSLIVSAGSHAYLYIHGYQHIPSIGTSFLIQASASFALALLIALGGPDWLRWAAAAIAGGSLVAFVASRTVGIFGFSETGWQPSPYAALSVGAEMLTVLLWAGLVANARRIKRGPSYETRLQRDRMLLDQEPAQRGQRQGG</sequence>
<gene>
    <name evidence="2" type="ORF">MNAB215_766</name>
</gene>
<feature type="transmembrane region" description="Helical" evidence="1">
    <location>
        <begin position="7"/>
        <end position="28"/>
    </location>
</feature>
<keyword evidence="1" id="KW-0812">Transmembrane</keyword>
<keyword evidence="3" id="KW-1185">Reference proteome</keyword>
<dbReference type="RefSeq" id="WP_245830123.1">
    <property type="nucleotide sequence ID" value="NZ_FUEZ01000003.1"/>
</dbReference>
<feature type="transmembrane region" description="Helical" evidence="1">
    <location>
        <begin position="34"/>
        <end position="58"/>
    </location>
</feature>
<name>A0A2U3P4C7_9MYCO</name>
<dbReference type="AlphaFoldDB" id="A0A2U3P4C7"/>
<evidence type="ECO:0000313" key="2">
    <source>
        <dbReference type="EMBL" id="SPM38589.1"/>
    </source>
</evidence>
<keyword evidence="1" id="KW-0472">Membrane</keyword>